<feature type="domain" description="DUF632" evidence="3">
    <location>
        <begin position="288"/>
        <end position="593"/>
    </location>
</feature>
<organism evidence="5">
    <name type="scientific">Fagus sylvatica</name>
    <name type="common">Beechnut</name>
    <dbReference type="NCBI Taxonomy" id="28930"/>
    <lineage>
        <taxon>Eukaryota</taxon>
        <taxon>Viridiplantae</taxon>
        <taxon>Streptophyta</taxon>
        <taxon>Embryophyta</taxon>
        <taxon>Tracheophyta</taxon>
        <taxon>Spermatophyta</taxon>
        <taxon>Magnoliopsida</taxon>
        <taxon>eudicotyledons</taxon>
        <taxon>Gunneridae</taxon>
        <taxon>Pentapetalae</taxon>
        <taxon>rosids</taxon>
        <taxon>fabids</taxon>
        <taxon>Fagales</taxon>
        <taxon>Fagaceae</taxon>
        <taxon>Fagus</taxon>
    </lineage>
</organism>
<reference evidence="5" key="1">
    <citation type="submission" date="2018-02" db="EMBL/GenBank/DDBJ databases">
        <authorList>
            <person name="Cohen D.B."/>
            <person name="Kent A.D."/>
        </authorList>
    </citation>
    <scope>NUCLEOTIDE SEQUENCE</scope>
</reference>
<name>A0A2N9G190_FAGSY</name>
<evidence type="ECO:0000313" key="5">
    <source>
        <dbReference type="EMBL" id="SPC93308.1"/>
    </source>
</evidence>
<dbReference type="Pfam" id="PF04782">
    <property type="entry name" value="DUF632"/>
    <property type="match status" value="1"/>
</dbReference>
<gene>
    <name evidence="5" type="ORF">FSB_LOCUS21190</name>
</gene>
<dbReference type="AlphaFoldDB" id="A0A2N9G190"/>
<dbReference type="PANTHER" id="PTHR21450:SF59">
    <property type="entry name" value="PROTEIN, PUTATIVE_ 48652-45869-RELATED"/>
    <property type="match status" value="1"/>
</dbReference>
<evidence type="ECO:0000256" key="1">
    <source>
        <dbReference type="SAM" id="Coils"/>
    </source>
</evidence>
<accession>A0A2N9G190</accession>
<feature type="domain" description="DUF630" evidence="4">
    <location>
        <begin position="1"/>
        <end position="59"/>
    </location>
</feature>
<dbReference type="InterPro" id="IPR006868">
    <property type="entry name" value="DUF630"/>
</dbReference>
<evidence type="ECO:0000259" key="3">
    <source>
        <dbReference type="Pfam" id="PF04782"/>
    </source>
</evidence>
<feature type="coiled-coil region" evidence="1">
    <location>
        <begin position="653"/>
        <end position="684"/>
    </location>
</feature>
<keyword evidence="1" id="KW-0175">Coiled coil</keyword>
<dbReference type="InterPro" id="IPR006867">
    <property type="entry name" value="DUF632"/>
</dbReference>
<dbReference type="PANTHER" id="PTHR21450">
    <property type="entry name" value="PROTEIN ALTERED PHOSPHATE STARVATION RESPONSE 1"/>
    <property type="match status" value="1"/>
</dbReference>
<dbReference type="Pfam" id="PF04783">
    <property type="entry name" value="DUF630"/>
    <property type="match status" value="1"/>
</dbReference>
<feature type="coiled-coil region" evidence="1">
    <location>
        <begin position="595"/>
        <end position="622"/>
    </location>
</feature>
<protein>
    <recommendedName>
        <fullName evidence="6">DUF632 domain-containing protein</fullName>
    </recommendedName>
</protein>
<feature type="compositionally biased region" description="Low complexity" evidence="2">
    <location>
        <begin position="66"/>
        <end position="101"/>
    </location>
</feature>
<evidence type="ECO:0000256" key="2">
    <source>
        <dbReference type="SAM" id="MobiDB-lite"/>
    </source>
</evidence>
<feature type="compositionally biased region" description="Acidic residues" evidence="2">
    <location>
        <begin position="139"/>
        <end position="151"/>
    </location>
</feature>
<feature type="region of interest" description="Disordered" evidence="2">
    <location>
        <begin position="66"/>
        <end position="114"/>
    </location>
</feature>
<evidence type="ECO:0000259" key="4">
    <source>
        <dbReference type="Pfam" id="PF04783"/>
    </source>
</evidence>
<evidence type="ECO:0008006" key="6">
    <source>
        <dbReference type="Google" id="ProtNLM"/>
    </source>
</evidence>
<feature type="region of interest" description="Disordered" evidence="2">
    <location>
        <begin position="139"/>
        <end position="185"/>
    </location>
</feature>
<proteinExistence type="predicted"/>
<feature type="compositionally biased region" description="Basic residues" evidence="2">
    <location>
        <begin position="156"/>
        <end position="166"/>
    </location>
</feature>
<sequence length="728" mass="83140">MGCNESKIENEEAVSRCKDRKLFMKDAVTARNAFAAAHSSYATFLKNTGAALSDFAHGEVAHQYLHHSASSPHLASSSTSPPHPQQSSLPSSSATSSTAFAEPPPPPSFIDMPPLQRAVSMPEMKIQKPDPVKQGTIIEEEEGEDETDSDDEPRSQLKRRSSRNRKSAVENEGDPPPPPPMEERETRHVPMMPQQHDTTYDFFFGGVENVPATGLSETMPPPVAVEGVRVKNEESERKVSDEKPKRVVESEKVEVAVVEPVGKNLKRVVKQQSSGAEGKRVVKVSFNLLQICVQLDDQFLKASESAHEVSKMLEATRLHYHSNFADNRGHIDHSARVMRVITWNRSFRGLQNVDDGKDDFDAEEHETHATVLDKLLAWEKKLYDEVKAGELMKFEYQKKVASLNRHKKRGTNSEALEKAKAAVSHLHTRYIVDMQSMDSTVLEINRLRDEQLYPKLVQLVDGMATMWKAMQSHHESQLQFVAALKNLDISQSPKETSEHHNERTYQLLVVVQEWHSQFLKVLNHQKEYVKALNSWLKLNLIPIESSLKEKVSSPPRIQRPPIQQLLYTWHDQLDKLQDDVARIAISNFGAVIETIYRLQEEEIKLKQKCEDTQKELDRKTRQFEDWHHKYSQRRVPDELDPDRTEDKSQNDLVAEKQFAVDILKKRLEQEQEEYARHCQQVRDKTLTSLKSCLPELFRTLAGFASSCSKMYRSLQSISQTRDPSQSFS</sequence>
<dbReference type="EMBL" id="OIVN01001380">
    <property type="protein sequence ID" value="SPC93308.1"/>
    <property type="molecule type" value="Genomic_DNA"/>
</dbReference>